<name>A0A8J6BVR0_ZIZPA</name>
<dbReference type="EMBL" id="JAAALK010000080">
    <property type="protein sequence ID" value="KAG8094886.1"/>
    <property type="molecule type" value="Genomic_DNA"/>
</dbReference>
<evidence type="ECO:0000313" key="3">
    <source>
        <dbReference type="Proteomes" id="UP000729402"/>
    </source>
</evidence>
<feature type="compositionally biased region" description="Polar residues" evidence="1">
    <location>
        <begin position="87"/>
        <end position="97"/>
    </location>
</feature>
<feature type="compositionally biased region" description="Acidic residues" evidence="1">
    <location>
        <begin position="35"/>
        <end position="50"/>
    </location>
</feature>
<reference evidence="2" key="1">
    <citation type="journal article" date="2021" name="bioRxiv">
        <title>Whole Genome Assembly and Annotation of Northern Wild Rice, Zizania palustris L., Supports a Whole Genome Duplication in the Zizania Genus.</title>
        <authorList>
            <person name="Haas M."/>
            <person name="Kono T."/>
            <person name="Macchietto M."/>
            <person name="Millas R."/>
            <person name="McGilp L."/>
            <person name="Shao M."/>
            <person name="Duquette J."/>
            <person name="Hirsch C.N."/>
            <person name="Kimball J."/>
        </authorList>
    </citation>
    <scope>NUCLEOTIDE SEQUENCE</scope>
    <source>
        <tissue evidence="2">Fresh leaf tissue</tissue>
    </source>
</reference>
<reference evidence="2" key="2">
    <citation type="submission" date="2021-02" db="EMBL/GenBank/DDBJ databases">
        <authorList>
            <person name="Kimball J.A."/>
            <person name="Haas M.W."/>
            <person name="Macchietto M."/>
            <person name="Kono T."/>
            <person name="Duquette J."/>
            <person name="Shao M."/>
        </authorList>
    </citation>
    <scope>NUCLEOTIDE SEQUENCE</scope>
    <source>
        <tissue evidence="2">Fresh leaf tissue</tissue>
    </source>
</reference>
<feature type="region of interest" description="Disordered" evidence="1">
    <location>
        <begin position="1"/>
        <end position="106"/>
    </location>
</feature>
<evidence type="ECO:0000313" key="2">
    <source>
        <dbReference type="EMBL" id="KAG8094886.1"/>
    </source>
</evidence>
<comment type="caution">
    <text evidence="2">The sequence shown here is derived from an EMBL/GenBank/DDBJ whole genome shotgun (WGS) entry which is preliminary data.</text>
</comment>
<accession>A0A8J6BVR0</accession>
<proteinExistence type="predicted"/>
<evidence type="ECO:0000256" key="1">
    <source>
        <dbReference type="SAM" id="MobiDB-lite"/>
    </source>
</evidence>
<dbReference type="Proteomes" id="UP000729402">
    <property type="component" value="Unassembled WGS sequence"/>
</dbReference>
<feature type="compositionally biased region" description="Acidic residues" evidence="1">
    <location>
        <begin position="11"/>
        <end position="28"/>
    </location>
</feature>
<keyword evidence="3" id="KW-1185">Reference proteome</keyword>
<protein>
    <submittedName>
        <fullName evidence="2">Uncharacterized protein</fullName>
    </submittedName>
</protein>
<gene>
    <name evidence="2" type="ORF">GUJ93_ZPchr0012g20195</name>
</gene>
<dbReference type="AlphaFoldDB" id="A0A8J6BVR0"/>
<sequence>MAIPFDLNELPVEDEDNQQVGDADELDEGFQVLQDADELDEDFQEPEDANELGRNGTTESSAISESSEDEMSSLATASGESEYMVTIESSESMATSRNESEERKVR</sequence>
<organism evidence="2 3">
    <name type="scientific">Zizania palustris</name>
    <name type="common">Northern wild rice</name>
    <dbReference type="NCBI Taxonomy" id="103762"/>
    <lineage>
        <taxon>Eukaryota</taxon>
        <taxon>Viridiplantae</taxon>
        <taxon>Streptophyta</taxon>
        <taxon>Embryophyta</taxon>
        <taxon>Tracheophyta</taxon>
        <taxon>Spermatophyta</taxon>
        <taxon>Magnoliopsida</taxon>
        <taxon>Liliopsida</taxon>
        <taxon>Poales</taxon>
        <taxon>Poaceae</taxon>
        <taxon>BOP clade</taxon>
        <taxon>Oryzoideae</taxon>
        <taxon>Oryzeae</taxon>
        <taxon>Zizaniinae</taxon>
        <taxon>Zizania</taxon>
    </lineage>
</organism>